<evidence type="ECO:0000313" key="1">
    <source>
        <dbReference type="EMBL" id="TBV08963.1"/>
    </source>
</evidence>
<protein>
    <submittedName>
        <fullName evidence="1">Uncharacterized protein</fullName>
    </submittedName>
</protein>
<accession>A0ABY1ZAP8</accession>
<comment type="caution">
    <text evidence="1">The sequence shown here is derived from an EMBL/GenBank/DDBJ whole genome shotgun (WGS) entry which is preliminary data.</text>
</comment>
<name>A0ABY1ZAP8_9GAMM</name>
<dbReference type="EMBL" id="QJUM01000003">
    <property type="protein sequence ID" value="TBV08963.1"/>
    <property type="molecule type" value="Genomic_DNA"/>
</dbReference>
<dbReference type="RefSeq" id="WP_131176805.1">
    <property type="nucleotide sequence ID" value="NZ_QJUM01000003.1"/>
</dbReference>
<keyword evidence="2" id="KW-1185">Reference proteome</keyword>
<sequence>MGQAGQAENKGDPYGQLLQRLTSALHEADSLARLSDEPASELEVRGLSASELAMIRAYLANDRDWLRIWHTAAAEQVSAAGAGVAPPFRRRAVLCCRGCGAALTPHGCPTCGCPR</sequence>
<gene>
    <name evidence="1" type="ORF">DNK34_03270</name>
</gene>
<proteinExistence type="predicted"/>
<dbReference type="Proteomes" id="UP000291334">
    <property type="component" value="Unassembled WGS sequence"/>
</dbReference>
<evidence type="ECO:0000313" key="2">
    <source>
        <dbReference type="Proteomes" id="UP000291334"/>
    </source>
</evidence>
<reference evidence="1 2" key="1">
    <citation type="submission" date="2018-06" db="EMBL/GenBank/DDBJ databases">
        <title>Three novel Pseudomonas species isolated from symptomatic oak.</title>
        <authorList>
            <person name="Bueno-Gonzalez V."/>
            <person name="Brady C."/>
        </authorList>
    </citation>
    <scope>NUCLEOTIDE SEQUENCE [LARGE SCALE GENOMIC DNA]</scope>
    <source>
        <strain evidence="1 2">P26B</strain>
    </source>
</reference>
<organism evidence="1 2">
    <name type="scientific">Phytopseudomonas dryadis</name>
    <dbReference type="NCBI Taxonomy" id="2487520"/>
    <lineage>
        <taxon>Bacteria</taxon>
        <taxon>Pseudomonadati</taxon>
        <taxon>Pseudomonadota</taxon>
        <taxon>Gammaproteobacteria</taxon>
        <taxon>Pseudomonadales</taxon>
        <taxon>Pseudomonadaceae</taxon>
        <taxon>Phytopseudomonas</taxon>
    </lineage>
</organism>